<comment type="caution">
    <text evidence="3">The sequence shown here is derived from an EMBL/GenBank/DDBJ whole genome shotgun (WGS) entry which is preliminary data.</text>
</comment>
<proteinExistence type="predicted"/>
<name>A0ABT9AE55_9BACT</name>
<accession>A0ABT9AE55</accession>
<evidence type="ECO:0000256" key="1">
    <source>
        <dbReference type="SAM" id="MobiDB-lite"/>
    </source>
</evidence>
<keyword evidence="2" id="KW-0732">Signal</keyword>
<gene>
    <name evidence="3" type="ORF">Q5H92_17320</name>
</gene>
<evidence type="ECO:0000313" key="3">
    <source>
        <dbReference type="EMBL" id="MDO7848130.1"/>
    </source>
</evidence>
<evidence type="ECO:0000313" key="4">
    <source>
        <dbReference type="Proteomes" id="UP001167796"/>
    </source>
</evidence>
<feature type="chain" id="PRO_5045290497" evidence="2">
    <location>
        <begin position="27"/>
        <end position="293"/>
    </location>
</feature>
<dbReference type="Proteomes" id="UP001167796">
    <property type="component" value="Unassembled WGS sequence"/>
</dbReference>
<keyword evidence="4" id="KW-1185">Reference proteome</keyword>
<organism evidence="3 4">
    <name type="scientific">Hymenobacter mellowenesis</name>
    <dbReference type="NCBI Taxonomy" id="3063995"/>
    <lineage>
        <taxon>Bacteria</taxon>
        <taxon>Pseudomonadati</taxon>
        <taxon>Bacteroidota</taxon>
        <taxon>Cytophagia</taxon>
        <taxon>Cytophagales</taxon>
        <taxon>Hymenobacteraceae</taxon>
        <taxon>Hymenobacter</taxon>
    </lineage>
</organism>
<dbReference type="PROSITE" id="PS51257">
    <property type="entry name" value="PROKAR_LIPOPROTEIN"/>
    <property type="match status" value="1"/>
</dbReference>
<feature type="region of interest" description="Disordered" evidence="1">
    <location>
        <begin position="108"/>
        <end position="140"/>
    </location>
</feature>
<evidence type="ECO:0000256" key="2">
    <source>
        <dbReference type="SAM" id="SignalP"/>
    </source>
</evidence>
<dbReference type="EMBL" id="JAUQSX010000009">
    <property type="protein sequence ID" value="MDO7848130.1"/>
    <property type="molecule type" value="Genomic_DNA"/>
</dbReference>
<dbReference type="RefSeq" id="WP_305012811.1">
    <property type="nucleotide sequence ID" value="NZ_JAUQSX010000009.1"/>
</dbReference>
<protein>
    <submittedName>
        <fullName evidence="3">Uncharacterized protein</fullName>
    </submittedName>
</protein>
<reference evidence="3" key="1">
    <citation type="submission" date="2023-07" db="EMBL/GenBank/DDBJ databases">
        <authorList>
            <person name="Kim M.K."/>
        </authorList>
    </citation>
    <scope>NUCLEOTIDE SEQUENCE</scope>
    <source>
        <strain evidence="3">M29</strain>
    </source>
</reference>
<sequence length="293" mass="30403">MKIIRSAAACLPLAFLLLACSRHPTASRASRFVPTPPTIDGQATDWTDSLRYDPVSKLQYQVLNDGRQVYLRLKAADPATQAKIVRLGLTVWLDTTGRNQHQFGVHFPLGGPLGARPGTDDGSPRPGANPPASDRQEARRERMTQALTGLREMELLNYKGNPEPTLTDAQSQLGVKAALALDDQENLIYELAVPMRLLYRKLPALTGRPAVVGVTLAGGKFSMPAPGSGGIQGGMGGGGMGGMRGGGMGGGGMRGGSMGGGGMRGGGGRGGYSGGGQQSAPIALKTSVTLTSH</sequence>
<feature type="signal peptide" evidence="2">
    <location>
        <begin position="1"/>
        <end position="26"/>
    </location>
</feature>